<sequence>MSLNPMKKFPLRYNVLSGKSDIVLVKCPNNNYKHNEIGDIFHSKKNYNFIPNSVVFKTLKTEWYGVSNYQSNSNITYFNCGTLELKILPNTTMNWNATITWAKDFNSSTYDRFLNVARKIYHWHNENQIFVRNKNRLVSNFYGKSKIDYYKNDKIYVFREPDFDKEFLIPDIIFVPVHIPPNIDIIVEENRIINIQHNILTKIIKNNESETFNIKLLIKGKDYSSLQFYKHEKVEVSIVNIHYNGTYIYSPYVLSLNNTVTIDYYGIIDVKYYCNMCLNTMFNVSKQNIIKTFYFGPIEKNHVKVLPDVITNSREYYHTQPSCPLNDYNFSRPYQMKFNGLSVLVEDILKNKTFTVGNFSLFNDTIFFTNKSYNGVLECVYITLDGGTFTTKVTFRGEIIFLTGEKKMNFIISLIINLTLLFIFIASVIAVTIGMIYLKRKKKRMIRKKQLKRYEEKMRDGKNVYTMDTESSYDKLKLLDDKTITSTT</sequence>
<feature type="domain" description="DUF7585" evidence="4">
    <location>
        <begin position="8"/>
        <end position="169"/>
    </location>
</feature>
<keyword evidence="1" id="KW-1133">Transmembrane helix</keyword>
<evidence type="ECO:0000313" key="7">
    <source>
        <dbReference type="WBParaSite" id="SRAE_X000163800.1"/>
    </source>
</evidence>
<proteinExistence type="predicted"/>
<evidence type="ECO:0000259" key="2">
    <source>
        <dbReference type="Pfam" id="PF24486"/>
    </source>
</evidence>
<dbReference type="CTD" id="36384706"/>
<name>A0A090KVJ8_STRRB</name>
<feature type="domain" description="DUF7583" evidence="2">
    <location>
        <begin position="296"/>
        <end position="395"/>
    </location>
</feature>
<evidence type="ECO:0000259" key="4">
    <source>
        <dbReference type="Pfam" id="PF24490"/>
    </source>
</evidence>
<feature type="domain" description="DUF7584" evidence="3">
    <location>
        <begin position="180"/>
        <end position="295"/>
    </location>
</feature>
<dbReference type="InterPro" id="IPR056006">
    <property type="entry name" value="DUF7584"/>
</dbReference>
<dbReference type="Pfam" id="PF24488">
    <property type="entry name" value="DUF7584"/>
    <property type="match status" value="1"/>
</dbReference>
<dbReference type="Pfam" id="PF24486">
    <property type="entry name" value="DUF7583"/>
    <property type="match status" value="1"/>
</dbReference>
<dbReference type="InterPro" id="IPR056005">
    <property type="entry name" value="DUF7583"/>
</dbReference>
<gene>
    <name evidence="5 7 8" type="ORF">SRAE_X000163800</name>
</gene>
<dbReference type="AlphaFoldDB" id="A0A090KVJ8"/>
<dbReference type="InterPro" id="IPR056007">
    <property type="entry name" value="DUF7585"/>
</dbReference>
<keyword evidence="1" id="KW-0472">Membrane</keyword>
<dbReference type="WBParaSite" id="SRAE_X000163800.1">
    <property type="protein sequence ID" value="SRAE_X000163800.1"/>
    <property type="gene ID" value="WBGene00267212"/>
</dbReference>
<evidence type="ECO:0000256" key="1">
    <source>
        <dbReference type="SAM" id="Phobius"/>
    </source>
</evidence>
<dbReference type="EMBL" id="LN609396">
    <property type="protein sequence ID" value="CEF59895.1"/>
    <property type="molecule type" value="Genomic_DNA"/>
</dbReference>
<dbReference type="Pfam" id="PF24490">
    <property type="entry name" value="DUF7585"/>
    <property type="match status" value="1"/>
</dbReference>
<evidence type="ECO:0000259" key="3">
    <source>
        <dbReference type="Pfam" id="PF24488"/>
    </source>
</evidence>
<dbReference type="Proteomes" id="UP000035682">
    <property type="component" value="Unplaced"/>
</dbReference>
<dbReference type="GeneID" id="36384706"/>
<keyword evidence="6" id="KW-1185">Reference proteome</keyword>
<reference evidence="5" key="1">
    <citation type="submission" date="2014-09" db="EMBL/GenBank/DDBJ databases">
        <authorList>
            <person name="Aslett A.Martin."/>
        </authorList>
    </citation>
    <scope>NUCLEOTIDE SEQUENCE</scope>
    <source>
        <strain evidence="5">ED321 Heterogonic</strain>
    </source>
</reference>
<dbReference type="WormBase" id="SRAE_X000163800">
    <property type="protein sequence ID" value="SRP00338"/>
    <property type="gene ID" value="WBGene00267212"/>
</dbReference>
<organism evidence="5">
    <name type="scientific">Strongyloides ratti</name>
    <name type="common">Parasitic roundworm</name>
    <dbReference type="NCBI Taxonomy" id="34506"/>
    <lineage>
        <taxon>Eukaryota</taxon>
        <taxon>Metazoa</taxon>
        <taxon>Ecdysozoa</taxon>
        <taxon>Nematoda</taxon>
        <taxon>Chromadorea</taxon>
        <taxon>Rhabditida</taxon>
        <taxon>Tylenchina</taxon>
        <taxon>Panagrolaimomorpha</taxon>
        <taxon>Strongyloidoidea</taxon>
        <taxon>Strongyloididae</taxon>
        <taxon>Strongyloides</taxon>
    </lineage>
</organism>
<keyword evidence="1" id="KW-0812">Transmembrane</keyword>
<reference evidence="6" key="2">
    <citation type="submission" date="2014-09" db="EMBL/GenBank/DDBJ databases">
        <authorList>
            <person name="Martin A.A."/>
        </authorList>
    </citation>
    <scope>NUCLEOTIDE SEQUENCE</scope>
    <source>
        <strain evidence="6">ED321</strain>
    </source>
</reference>
<accession>A0A090KVJ8</accession>
<protein>
    <submittedName>
        <fullName evidence="5 7">Uncharacterized protein</fullName>
    </submittedName>
</protein>
<reference evidence="7" key="3">
    <citation type="submission" date="2020-12" db="UniProtKB">
        <authorList>
            <consortium name="WormBaseParasite"/>
        </authorList>
    </citation>
    <scope>IDENTIFICATION</scope>
</reference>
<evidence type="ECO:0000313" key="8">
    <source>
        <dbReference type="WormBase" id="SRAE_X000163800"/>
    </source>
</evidence>
<evidence type="ECO:0000313" key="6">
    <source>
        <dbReference type="Proteomes" id="UP000035682"/>
    </source>
</evidence>
<feature type="transmembrane region" description="Helical" evidence="1">
    <location>
        <begin position="410"/>
        <end position="438"/>
    </location>
</feature>
<evidence type="ECO:0000313" key="5">
    <source>
        <dbReference type="EMBL" id="CEF59895.1"/>
    </source>
</evidence>
<dbReference type="RefSeq" id="XP_024499106.1">
    <property type="nucleotide sequence ID" value="XM_024651229.1"/>
</dbReference>